<dbReference type="InterPro" id="IPR057925">
    <property type="entry name" value="prePAAR_DddA"/>
</dbReference>
<dbReference type="PATRIC" id="fig|33051.4.peg.1450"/>
<dbReference type="Gene3D" id="2.60.200.60">
    <property type="match status" value="1"/>
</dbReference>
<dbReference type="AlphaFoldDB" id="A0A147J332"/>
<evidence type="ECO:0000313" key="4">
    <source>
        <dbReference type="Proteomes" id="UP000074072"/>
    </source>
</evidence>
<gene>
    <name evidence="3" type="ORF">SB4_01150</name>
</gene>
<proteinExistence type="predicted"/>
<feature type="transmembrane region" description="Helical" evidence="1">
    <location>
        <begin position="12"/>
        <end position="34"/>
    </location>
</feature>
<name>A0A147J332_9SPHN</name>
<comment type="caution">
    <text evidence="3">The sequence shown here is derived from an EMBL/GenBank/DDBJ whole genome shotgun (WGS) entry which is preliminary data.</text>
</comment>
<accession>A0A147J332</accession>
<evidence type="ECO:0000313" key="3">
    <source>
        <dbReference type="EMBL" id="KTW03257.1"/>
    </source>
</evidence>
<dbReference type="CDD" id="cd14742">
    <property type="entry name" value="PAAR_RHS"/>
    <property type="match status" value="1"/>
</dbReference>
<dbReference type="Proteomes" id="UP000074072">
    <property type="component" value="Unassembled WGS sequence"/>
</dbReference>
<evidence type="ECO:0000256" key="1">
    <source>
        <dbReference type="SAM" id="Phobius"/>
    </source>
</evidence>
<sequence length="459" mass="47377">MVMEPAARVKDEIAHGVGMLAMVGGAIVGVAAGLAVVTAISLTGGLAGVVIAGAVAGGGLAGDQIASGLETIFDLPEPTTGNLAIGSRNVFVNSRAAICAEFSSASGCTGIPFNHPPWFGSILVREGSATVLINGQPASRLKSRLTCGAYIKTASPNVIIGGETVRTGFIFDLESWTRTGLQILGIGALVGGGVFAAMAGAAAFGGFAAVGLLGFAGMEGVGMIGDAIGPGYRDLLQGLVGMGMVVAGPKLAKVGRNLATADDTRPQTERDLAEMIQRAPAAKQEIDGIADDIATKVGGRVAKAPIKSEARALEKINNDYDGDASRIKDLARNTIIVPKERIPDATAMLRDRGVTIKEITPSQESLGYSGINGTMKTQSGITGEIQVNSPEMIYAKESPANARAILGDETYNDIANRVGVPGGRGHALYEDYRSLPPSDPAREGIARESMEYYDHVRGR</sequence>
<dbReference type="Pfam" id="PF05488">
    <property type="entry name" value="PAAR_motif"/>
    <property type="match status" value="1"/>
</dbReference>
<evidence type="ECO:0000259" key="2">
    <source>
        <dbReference type="Pfam" id="PF25799"/>
    </source>
</evidence>
<protein>
    <recommendedName>
        <fullName evidence="2">Double-stranded DNA deaminase toxin A prePAAR motif domain-containing protein</fullName>
    </recommendedName>
</protein>
<keyword evidence="1" id="KW-0472">Membrane</keyword>
<dbReference type="InterPro" id="IPR008727">
    <property type="entry name" value="PAAR_motif"/>
</dbReference>
<dbReference type="EMBL" id="LDTE01000002">
    <property type="protein sequence ID" value="KTW03257.1"/>
    <property type="molecule type" value="Genomic_DNA"/>
</dbReference>
<feature type="transmembrane region" description="Helical" evidence="1">
    <location>
        <begin position="40"/>
        <end position="61"/>
    </location>
</feature>
<dbReference type="OrthoDB" id="9807902at2"/>
<dbReference type="Pfam" id="PF25799">
    <property type="entry name" value="prePAAR_I"/>
    <property type="match status" value="1"/>
</dbReference>
<feature type="transmembrane region" description="Helical" evidence="1">
    <location>
        <begin position="183"/>
        <end position="215"/>
    </location>
</feature>
<feature type="domain" description="Double-stranded DNA deaminase toxin A prePAAR motif" evidence="2">
    <location>
        <begin position="6"/>
        <end position="58"/>
    </location>
</feature>
<keyword evidence="1" id="KW-0812">Transmembrane</keyword>
<organism evidence="3 4">
    <name type="scientific">Sphingomonas sanguinis</name>
    <dbReference type="NCBI Taxonomy" id="33051"/>
    <lineage>
        <taxon>Bacteria</taxon>
        <taxon>Pseudomonadati</taxon>
        <taxon>Pseudomonadota</taxon>
        <taxon>Alphaproteobacteria</taxon>
        <taxon>Sphingomonadales</taxon>
        <taxon>Sphingomonadaceae</taxon>
        <taxon>Sphingomonas</taxon>
    </lineage>
</organism>
<keyword evidence="1" id="KW-1133">Transmembrane helix</keyword>
<reference evidence="3 4" key="1">
    <citation type="journal article" date="2016" name="Front. Microbiol.">
        <title>Genomic Resource of Rice Seed Associated Bacteria.</title>
        <authorList>
            <person name="Midha S."/>
            <person name="Bansal K."/>
            <person name="Sharma S."/>
            <person name="Kumar N."/>
            <person name="Patil P.P."/>
            <person name="Chaudhry V."/>
            <person name="Patil P.B."/>
        </authorList>
    </citation>
    <scope>NUCLEOTIDE SEQUENCE [LARGE SCALE GENOMIC DNA]</scope>
    <source>
        <strain evidence="3 4">SB4</strain>
    </source>
</reference>